<keyword evidence="1" id="KW-1133">Transmembrane helix</keyword>
<dbReference type="HOGENOM" id="CLU_1728460_0_0_9"/>
<reference evidence="2 3" key="2">
    <citation type="journal article" date="2012" name="Stand. Genomic Sci.">
        <title>Complete genome sequence of the sulfate-reducing firmicute Desulfotomaculum ruminis type strain (DL(T)).</title>
        <authorList>
            <person name="Spring S."/>
            <person name="Visser M."/>
            <person name="Lu M."/>
            <person name="Copeland A."/>
            <person name="Lapidus A."/>
            <person name="Lucas S."/>
            <person name="Cheng J.F."/>
            <person name="Han C."/>
            <person name="Tapia R."/>
            <person name="Goodwin L.A."/>
            <person name="Pitluck S."/>
            <person name="Ivanova N."/>
            <person name="Land M."/>
            <person name="Hauser L."/>
            <person name="Larimer F."/>
            <person name="Rohde M."/>
            <person name="Goker M."/>
            <person name="Detter J.C."/>
            <person name="Kyrpides N.C."/>
            <person name="Woyke T."/>
            <person name="Schaap P.J."/>
            <person name="Plugge C.M."/>
            <person name="Muyzer G."/>
            <person name="Kuever J."/>
            <person name="Pereira I.A."/>
            <person name="Parshina S.N."/>
            <person name="Bernier-Latmani R."/>
            <person name="Stams A.J."/>
            <person name="Klenk H.P."/>
        </authorList>
    </citation>
    <scope>NUCLEOTIDE SEQUENCE [LARGE SCALE GENOMIC DNA]</scope>
    <source>
        <strain evidence="3">ATCC 23193 / DSM 2154 / NCIB 8452 / DL</strain>
    </source>
</reference>
<reference evidence="3" key="1">
    <citation type="submission" date="2011-05" db="EMBL/GenBank/DDBJ databases">
        <title>Complete sequence of Desulfotomaculum ruminis DSM 2154.</title>
        <authorList>
            <person name="Lucas S."/>
            <person name="Copeland A."/>
            <person name="Lapidus A."/>
            <person name="Cheng J.-F."/>
            <person name="Goodwin L."/>
            <person name="Pitluck S."/>
            <person name="Lu M."/>
            <person name="Detter J.C."/>
            <person name="Han C."/>
            <person name="Tapia R."/>
            <person name="Land M."/>
            <person name="Hauser L."/>
            <person name="Kyrpides N."/>
            <person name="Ivanova N."/>
            <person name="Mikhailova N."/>
            <person name="Pagani I."/>
            <person name="Stams A.J.M."/>
            <person name="Plugge C.M."/>
            <person name="Muyzer G."/>
            <person name="Kuever J."/>
            <person name="Parshina S.N."/>
            <person name="Ivanova A.E."/>
            <person name="Nazina T.N."/>
            <person name="Brambilla E."/>
            <person name="Spring S."/>
            <person name="Klenk H.-P."/>
            <person name="Woyke T."/>
        </authorList>
    </citation>
    <scope>NUCLEOTIDE SEQUENCE [LARGE SCALE GENOMIC DNA]</scope>
    <source>
        <strain evidence="3">ATCC 23193 / DSM 2154 / NCIB 8452 / DL</strain>
    </source>
</reference>
<keyword evidence="3" id="KW-1185">Reference proteome</keyword>
<evidence type="ECO:0000256" key="1">
    <source>
        <dbReference type="SAM" id="Phobius"/>
    </source>
</evidence>
<proteinExistence type="predicted"/>
<dbReference type="EMBL" id="CP002780">
    <property type="protein sequence ID" value="AEG60351.1"/>
    <property type="molecule type" value="Genomic_DNA"/>
</dbReference>
<gene>
    <name evidence="2" type="ordered locus">Desru_2099</name>
</gene>
<protein>
    <submittedName>
        <fullName evidence="2">Uncharacterized protein</fullName>
    </submittedName>
</protein>
<accession>F6DK37</accession>
<dbReference type="Proteomes" id="UP000009234">
    <property type="component" value="Chromosome"/>
</dbReference>
<feature type="transmembrane region" description="Helical" evidence="1">
    <location>
        <begin position="127"/>
        <end position="146"/>
    </location>
</feature>
<organism evidence="2 3">
    <name type="scientific">Desulforamulus ruminis (strain ATCC 23193 / DSM 2154 / NCIMB 8452 / DL)</name>
    <name type="common">Desulfotomaculum ruminis</name>
    <dbReference type="NCBI Taxonomy" id="696281"/>
    <lineage>
        <taxon>Bacteria</taxon>
        <taxon>Bacillati</taxon>
        <taxon>Bacillota</taxon>
        <taxon>Clostridia</taxon>
        <taxon>Eubacteriales</taxon>
        <taxon>Peptococcaceae</taxon>
        <taxon>Desulforamulus</taxon>
    </lineage>
</organism>
<sequence length="151" mass="17459">MALMILFVIDDYAVYTVKKSNIQNHSLKLALENGMSNATIVKTEEQPSSLITVLKGQGEYGFIVYSRSRIYGYYRIEKAAFKINDKQEFHTAVTDPVHVYILTLKPNEPGDVSIEVKAKEVRWQERMIFSLFTFAVCMMAIFYRRLKESKT</sequence>
<evidence type="ECO:0000313" key="2">
    <source>
        <dbReference type="EMBL" id="AEG60351.1"/>
    </source>
</evidence>
<dbReference type="AlphaFoldDB" id="F6DK37"/>
<dbReference type="RefSeq" id="WP_013842111.1">
    <property type="nucleotide sequence ID" value="NC_015589.1"/>
</dbReference>
<keyword evidence="1" id="KW-0472">Membrane</keyword>
<keyword evidence="1" id="KW-0812">Transmembrane</keyword>
<evidence type="ECO:0000313" key="3">
    <source>
        <dbReference type="Proteomes" id="UP000009234"/>
    </source>
</evidence>
<name>F6DK37_DESRL</name>
<dbReference type="KEGG" id="dru:Desru_2099"/>